<dbReference type="Proteomes" id="UP001055439">
    <property type="component" value="Chromosome 1"/>
</dbReference>
<evidence type="ECO:0000313" key="2">
    <source>
        <dbReference type="EMBL" id="URD72583.1"/>
    </source>
</evidence>
<organism evidence="2 3">
    <name type="scientific">Musa troglodytarum</name>
    <name type="common">fe'i banana</name>
    <dbReference type="NCBI Taxonomy" id="320322"/>
    <lineage>
        <taxon>Eukaryota</taxon>
        <taxon>Viridiplantae</taxon>
        <taxon>Streptophyta</taxon>
        <taxon>Embryophyta</taxon>
        <taxon>Tracheophyta</taxon>
        <taxon>Spermatophyta</taxon>
        <taxon>Magnoliopsida</taxon>
        <taxon>Liliopsida</taxon>
        <taxon>Zingiberales</taxon>
        <taxon>Musaceae</taxon>
        <taxon>Musa</taxon>
    </lineage>
</organism>
<protein>
    <submittedName>
        <fullName evidence="2">Uncharacterized protein</fullName>
    </submittedName>
</protein>
<feature type="region of interest" description="Disordered" evidence="1">
    <location>
        <begin position="40"/>
        <end position="69"/>
    </location>
</feature>
<proteinExistence type="predicted"/>
<evidence type="ECO:0000256" key="1">
    <source>
        <dbReference type="SAM" id="MobiDB-lite"/>
    </source>
</evidence>
<keyword evidence="3" id="KW-1185">Reference proteome</keyword>
<dbReference type="EMBL" id="CP097502">
    <property type="protein sequence ID" value="URD72583.1"/>
    <property type="molecule type" value="Genomic_DNA"/>
</dbReference>
<accession>A0A9E7J953</accession>
<gene>
    <name evidence="2" type="ORF">MUK42_37327</name>
</gene>
<sequence length="69" mass="7761">METIDLEKLMQERIQHGFHTRKGGVFMLTPVVTPLVPVKGSSIPADPFRLEGRKRQDGDGKMRGIDRAD</sequence>
<evidence type="ECO:0000313" key="3">
    <source>
        <dbReference type="Proteomes" id="UP001055439"/>
    </source>
</evidence>
<dbReference type="AlphaFoldDB" id="A0A9E7J953"/>
<feature type="compositionally biased region" description="Basic and acidic residues" evidence="1">
    <location>
        <begin position="48"/>
        <end position="69"/>
    </location>
</feature>
<name>A0A9E7J953_9LILI</name>
<reference evidence="2" key="1">
    <citation type="submission" date="2022-05" db="EMBL/GenBank/DDBJ databases">
        <title>The Musa troglodytarum L. genome provides insights into the mechanism of non-climacteric behaviour and enrichment of carotenoids.</title>
        <authorList>
            <person name="Wang J."/>
        </authorList>
    </citation>
    <scope>NUCLEOTIDE SEQUENCE</scope>
    <source>
        <tissue evidence="2">Leaf</tissue>
    </source>
</reference>